<accession>A0ABS9EMI3</accession>
<comment type="caution">
    <text evidence="7">The sequence shown here is derived from an EMBL/GenBank/DDBJ whole genome shotgun (WGS) entry which is preliminary data.</text>
</comment>
<evidence type="ECO:0000256" key="3">
    <source>
        <dbReference type="ARBA" id="ARBA00022691"/>
    </source>
</evidence>
<keyword evidence="2" id="KW-0808">Transferase</keyword>
<evidence type="ECO:0000256" key="4">
    <source>
        <dbReference type="SAM" id="MobiDB-lite"/>
    </source>
</evidence>
<dbReference type="Gene3D" id="1.10.10.10">
    <property type="entry name" value="Winged helix-like DNA-binding domain superfamily/Winged helix DNA-binding domain"/>
    <property type="match status" value="1"/>
</dbReference>
<dbReference type="PANTHER" id="PTHR11746">
    <property type="entry name" value="O-METHYLTRANSFERASE"/>
    <property type="match status" value="1"/>
</dbReference>
<evidence type="ECO:0000259" key="5">
    <source>
        <dbReference type="Pfam" id="PF00891"/>
    </source>
</evidence>
<dbReference type="EMBL" id="JAKGUD010000005">
    <property type="protein sequence ID" value="MCF4142405.1"/>
    <property type="molecule type" value="Genomic_DNA"/>
</dbReference>
<feature type="domain" description="O-methyltransferase C-terminal" evidence="5">
    <location>
        <begin position="152"/>
        <end position="296"/>
    </location>
</feature>
<sequence length="345" mass="37874">MRKELPKVNSDWGRFFMFQRETLRWELLKTAIELGLFDLTTEAVTSDEVADGLCLHRENTEHMMNALVALGCLSKEDGKYVNNGQAESFLTSEGETSLGESLLYMEKWMLPVMNGGMKDLVKNGPKERKNIADPAIWEQGARITVNHSRCGRAQFIADRVSELPEFQSFGSMLDLGAGPGIIAVAVTSVHDSMKSVVLDQSPVAKVAEEIVREYGMEDRMTVRSGDYMKDDIGSGYDLIMANFTLNFYRDDLSSVMTKVRDALNPGGVFVVMSDGISFDGTGPADSVLSWLPTTLQGEDMSIRTGQISSAMLEVGFGSTEVRVLPDEGGMQGHGPVEMTVGRKKA</sequence>
<reference evidence="7 8" key="1">
    <citation type="submission" date="2022-01" db="EMBL/GenBank/DDBJ databases">
        <title>Dethiosulfovibrio faecalis sp. nov., a novel proteolytic, non-sulfur-reducing bacterium isolated from a marine aquaculture solid waste bioreactor.</title>
        <authorList>
            <person name="Grabowski S."/>
            <person name="Apolinario E."/>
            <person name="Schneider N."/>
            <person name="Marshall C.W."/>
            <person name="Sowers K.R."/>
        </authorList>
    </citation>
    <scope>NUCLEOTIDE SEQUENCE [LARGE SCALE GENOMIC DNA]</scope>
    <source>
        <strain evidence="7 8">DSM 12537</strain>
    </source>
</reference>
<dbReference type="Pfam" id="PF00891">
    <property type="entry name" value="Methyltransf_2"/>
    <property type="match status" value="1"/>
</dbReference>
<proteinExistence type="predicted"/>
<dbReference type="InterPro" id="IPR001077">
    <property type="entry name" value="COMT_C"/>
</dbReference>
<dbReference type="InterPro" id="IPR036388">
    <property type="entry name" value="WH-like_DNA-bd_sf"/>
</dbReference>
<feature type="region of interest" description="Disordered" evidence="4">
    <location>
        <begin position="326"/>
        <end position="345"/>
    </location>
</feature>
<evidence type="ECO:0000259" key="6">
    <source>
        <dbReference type="Pfam" id="PF08100"/>
    </source>
</evidence>
<keyword evidence="8" id="KW-1185">Reference proteome</keyword>
<feature type="domain" description="O-methyltransferase dimerisation" evidence="6">
    <location>
        <begin position="27"/>
        <end position="92"/>
    </location>
</feature>
<dbReference type="CDD" id="cd02440">
    <property type="entry name" value="AdoMet_MTases"/>
    <property type="match status" value="1"/>
</dbReference>
<evidence type="ECO:0000313" key="8">
    <source>
        <dbReference type="Proteomes" id="UP001200430"/>
    </source>
</evidence>
<dbReference type="Pfam" id="PF08100">
    <property type="entry name" value="Dimerisation"/>
    <property type="match status" value="1"/>
</dbReference>
<dbReference type="SUPFAM" id="SSF53335">
    <property type="entry name" value="S-adenosyl-L-methionine-dependent methyltransferases"/>
    <property type="match status" value="1"/>
</dbReference>
<evidence type="ECO:0000256" key="1">
    <source>
        <dbReference type="ARBA" id="ARBA00022603"/>
    </source>
</evidence>
<dbReference type="InterPro" id="IPR029063">
    <property type="entry name" value="SAM-dependent_MTases_sf"/>
</dbReference>
<protein>
    <submittedName>
        <fullName evidence="7">Acetylserotonin O-methyltransferase</fullName>
    </submittedName>
</protein>
<gene>
    <name evidence="7" type="ORF">L2W38_06225</name>
</gene>
<evidence type="ECO:0000313" key="7">
    <source>
        <dbReference type="EMBL" id="MCF4142405.1"/>
    </source>
</evidence>
<organism evidence="7 8">
    <name type="scientific">Dethiosulfovibrio marinus</name>
    <dbReference type="NCBI Taxonomy" id="133532"/>
    <lineage>
        <taxon>Bacteria</taxon>
        <taxon>Thermotogati</taxon>
        <taxon>Synergistota</taxon>
        <taxon>Synergistia</taxon>
        <taxon>Synergistales</taxon>
        <taxon>Dethiosulfovibrionaceae</taxon>
        <taxon>Dethiosulfovibrio</taxon>
    </lineage>
</organism>
<name>A0ABS9EMI3_9BACT</name>
<keyword evidence="3" id="KW-0949">S-adenosyl-L-methionine</keyword>
<dbReference type="Proteomes" id="UP001200430">
    <property type="component" value="Unassembled WGS sequence"/>
</dbReference>
<evidence type="ECO:0000256" key="2">
    <source>
        <dbReference type="ARBA" id="ARBA00022679"/>
    </source>
</evidence>
<dbReference type="InterPro" id="IPR012967">
    <property type="entry name" value="COMT_dimerisation"/>
</dbReference>
<dbReference type="Gene3D" id="3.40.50.150">
    <property type="entry name" value="Vaccinia Virus protein VP39"/>
    <property type="match status" value="1"/>
</dbReference>
<dbReference type="RefSeq" id="WP_236099134.1">
    <property type="nucleotide sequence ID" value="NZ_JAKGUD010000005.1"/>
</dbReference>
<keyword evidence="1" id="KW-0489">Methyltransferase</keyword>
<dbReference type="PROSITE" id="PS51683">
    <property type="entry name" value="SAM_OMT_II"/>
    <property type="match status" value="1"/>
</dbReference>
<dbReference type="InterPro" id="IPR016461">
    <property type="entry name" value="COMT-like"/>
</dbReference>